<dbReference type="Proteomes" id="UP000887565">
    <property type="component" value="Unplaced"/>
</dbReference>
<evidence type="ECO:0000313" key="2">
    <source>
        <dbReference type="WBParaSite" id="nRc.2.0.1.t46298-RA"/>
    </source>
</evidence>
<sequence length="47" mass="5675">MEALKEKMTKFERPVQILQDFFDILCKFSDHMIECLEITIYGHKIQI</sequence>
<evidence type="ECO:0000313" key="1">
    <source>
        <dbReference type="Proteomes" id="UP000887565"/>
    </source>
</evidence>
<proteinExistence type="predicted"/>
<organism evidence="1 2">
    <name type="scientific">Romanomermis culicivorax</name>
    <name type="common">Nematode worm</name>
    <dbReference type="NCBI Taxonomy" id="13658"/>
    <lineage>
        <taxon>Eukaryota</taxon>
        <taxon>Metazoa</taxon>
        <taxon>Ecdysozoa</taxon>
        <taxon>Nematoda</taxon>
        <taxon>Enoplea</taxon>
        <taxon>Dorylaimia</taxon>
        <taxon>Mermithida</taxon>
        <taxon>Mermithoidea</taxon>
        <taxon>Mermithidae</taxon>
        <taxon>Romanomermis</taxon>
    </lineage>
</organism>
<reference evidence="2" key="1">
    <citation type="submission" date="2022-11" db="UniProtKB">
        <authorList>
            <consortium name="WormBaseParasite"/>
        </authorList>
    </citation>
    <scope>IDENTIFICATION</scope>
</reference>
<protein>
    <submittedName>
        <fullName evidence="2">Uncharacterized protein</fullName>
    </submittedName>
</protein>
<dbReference type="AlphaFoldDB" id="A0A915L736"/>
<keyword evidence="1" id="KW-1185">Reference proteome</keyword>
<dbReference type="WBParaSite" id="nRc.2.0.1.t46298-RA">
    <property type="protein sequence ID" value="nRc.2.0.1.t46298-RA"/>
    <property type="gene ID" value="nRc.2.0.1.g46298"/>
</dbReference>
<accession>A0A915L736</accession>
<name>A0A915L736_ROMCU</name>